<keyword evidence="3" id="KW-1185">Reference proteome</keyword>
<evidence type="ECO:0000256" key="1">
    <source>
        <dbReference type="SAM" id="Phobius"/>
    </source>
</evidence>
<organism evidence="2 3">
    <name type="scientific">Pedobacter lithocola</name>
    <dbReference type="NCBI Taxonomy" id="1908239"/>
    <lineage>
        <taxon>Bacteria</taxon>
        <taxon>Pseudomonadati</taxon>
        <taxon>Bacteroidota</taxon>
        <taxon>Sphingobacteriia</taxon>
        <taxon>Sphingobacteriales</taxon>
        <taxon>Sphingobacteriaceae</taxon>
        <taxon>Pedobacter</taxon>
    </lineage>
</organism>
<name>A0ABV8P9Q9_9SPHI</name>
<keyword evidence="1" id="KW-1133">Transmembrane helix</keyword>
<accession>A0ABV8P9Q9</accession>
<dbReference type="RefSeq" id="WP_378985653.1">
    <property type="nucleotide sequence ID" value="NZ_JBHSBW010000011.1"/>
</dbReference>
<feature type="transmembrane region" description="Helical" evidence="1">
    <location>
        <begin position="198"/>
        <end position="217"/>
    </location>
</feature>
<sequence length="270" mass="31057">MNNTFNINRFGLLLKRQWLDFGKIYLISLLVVAGVLIGFYSYYIPSIEKRTGNFDYEGNLDLRFRYGIFLILGFLFTSTVASGYFSILGQKSRAILELMTPASITEKLLSGIFYTAIVSLTGYLVIFYLVDLSFVKYLNSNIDAFRITNPKVAEAQSITYQMFNDKNYRGYLEYFFAIPFLITSIFLLGSIYFNRFHYIKTAISVMIFSGIAFYAIYKAGGILTKNMVNIRHRGAHNDEELIFLLILLVTSGLTLIFWTIAHIRLKEKEV</sequence>
<evidence type="ECO:0000313" key="2">
    <source>
        <dbReference type="EMBL" id="MFC4212034.1"/>
    </source>
</evidence>
<evidence type="ECO:0000313" key="3">
    <source>
        <dbReference type="Proteomes" id="UP001595789"/>
    </source>
</evidence>
<feature type="transmembrane region" description="Helical" evidence="1">
    <location>
        <begin position="64"/>
        <end position="87"/>
    </location>
</feature>
<dbReference type="Proteomes" id="UP001595789">
    <property type="component" value="Unassembled WGS sequence"/>
</dbReference>
<feature type="transmembrane region" description="Helical" evidence="1">
    <location>
        <begin position="108"/>
        <end position="130"/>
    </location>
</feature>
<keyword evidence="1" id="KW-0812">Transmembrane</keyword>
<proteinExistence type="predicted"/>
<feature type="transmembrane region" description="Helical" evidence="1">
    <location>
        <begin position="241"/>
        <end position="261"/>
    </location>
</feature>
<comment type="caution">
    <text evidence="2">The sequence shown here is derived from an EMBL/GenBank/DDBJ whole genome shotgun (WGS) entry which is preliminary data.</text>
</comment>
<feature type="transmembrane region" description="Helical" evidence="1">
    <location>
        <begin position="174"/>
        <end position="193"/>
    </location>
</feature>
<gene>
    <name evidence="2" type="ORF">ACFOWA_12615</name>
</gene>
<feature type="transmembrane region" description="Helical" evidence="1">
    <location>
        <begin position="24"/>
        <end position="44"/>
    </location>
</feature>
<dbReference type="EMBL" id="JBHSBW010000011">
    <property type="protein sequence ID" value="MFC4212034.1"/>
    <property type="molecule type" value="Genomic_DNA"/>
</dbReference>
<reference evidence="3" key="1">
    <citation type="journal article" date="2019" name="Int. J. Syst. Evol. Microbiol.">
        <title>The Global Catalogue of Microorganisms (GCM) 10K type strain sequencing project: providing services to taxonomists for standard genome sequencing and annotation.</title>
        <authorList>
            <consortium name="The Broad Institute Genomics Platform"/>
            <consortium name="The Broad Institute Genome Sequencing Center for Infectious Disease"/>
            <person name="Wu L."/>
            <person name="Ma J."/>
        </authorList>
    </citation>
    <scope>NUCLEOTIDE SEQUENCE [LARGE SCALE GENOMIC DNA]</scope>
    <source>
        <strain evidence="3">CCM 8691</strain>
    </source>
</reference>
<evidence type="ECO:0008006" key="4">
    <source>
        <dbReference type="Google" id="ProtNLM"/>
    </source>
</evidence>
<keyword evidence="1" id="KW-0472">Membrane</keyword>
<protein>
    <recommendedName>
        <fullName evidence="4">ABC transporter permease</fullName>
    </recommendedName>
</protein>